<dbReference type="EMBL" id="SOBK01000011">
    <property type="protein sequence ID" value="TDT86757.1"/>
    <property type="molecule type" value="Genomic_DNA"/>
</dbReference>
<evidence type="ECO:0000313" key="7">
    <source>
        <dbReference type="EMBL" id="AMK12758.1"/>
    </source>
</evidence>
<name>A0A126QSJ1_9BACT</name>
<sequence>MDTPNNTPVTPAKPEQTLWQKIRTGFEVLVVLLWVVFLIQNTEQTQVSFLWMTLTISRIVMLLGTLGIGMIIGALLCYRLCVKRARKKQQPPYGYGQ</sequence>
<gene>
    <name evidence="7" type="ORF">AWY79_17420</name>
    <name evidence="8" type="ORF">EDC59_11175</name>
</gene>
<evidence type="ECO:0000256" key="1">
    <source>
        <dbReference type="ARBA" id="ARBA00022475"/>
    </source>
</evidence>
<feature type="transmembrane region" description="Helical" evidence="5">
    <location>
        <begin position="22"/>
        <end position="39"/>
    </location>
</feature>
<dbReference type="AlphaFoldDB" id="A0A126QSJ1"/>
<evidence type="ECO:0000256" key="4">
    <source>
        <dbReference type="ARBA" id="ARBA00023136"/>
    </source>
</evidence>
<dbReference type="GO" id="GO:0005886">
    <property type="term" value="C:plasma membrane"/>
    <property type="evidence" value="ECO:0007669"/>
    <property type="project" value="InterPro"/>
</dbReference>
<keyword evidence="4 5" id="KW-0472">Membrane</keyword>
<protein>
    <submittedName>
        <fullName evidence="8">Uncharacterized protein DUF1049</fullName>
    </submittedName>
</protein>
<dbReference type="Pfam" id="PF06305">
    <property type="entry name" value="LapA_dom"/>
    <property type="match status" value="1"/>
</dbReference>
<keyword evidence="9" id="KW-1185">Reference proteome</keyword>
<evidence type="ECO:0000313" key="10">
    <source>
        <dbReference type="Proteomes" id="UP000295506"/>
    </source>
</evidence>
<keyword evidence="1" id="KW-1003">Cell membrane</keyword>
<feature type="domain" description="Lipopolysaccharide assembly protein A" evidence="6">
    <location>
        <begin position="40"/>
        <end position="78"/>
    </location>
</feature>
<evidence type="ECO:0000313" key="9">
    <source>
        <dbReference type="Proteomes" id="UP000055611"/>
    </source>
</evidence>
<dbReference type="EMBL" id="CP014206">
    <property type="protein sequence ID" value="AMK12758.1"/>
    <property type="molecule type" value="Genomic_DNA"/>
</dbReference>
<keyword evidence="2 5" id="KW-0812">Transmembrane</keyword>
<evidence type="ECO:0000313" key="8">
    <source>
        <dbReference type="EMBL" id="TDT86757.1"/>
    </source>
</evidence>
<dbReference type="Proteomes" id="UP000295506">
    <property type="component" value="Unassembled WGS sequence"/>
</dbReference>
<reference evidence="8 10" key="2">
    <citation type="submission" date="2019-03" db="EMBL/GenBank/DDBJ databases">
        <title>Genomic Encyclopedia of Type Strains, Phase IV (KMG-IV): sequencing the most valuable type-strain genomes for metagenomic binning, comparative biology and taxonomic classification.</title>
        <authorList>
            <person name="Goeker M."/>
        </authorList>
    </citation>
    <scope>NUCLEOTIDE SEQUENCE [LARGE SCALE GENOMIC DNA]</scope>
    <source>
        <strain evidence="8 10">DSM 101483</strain>
    </source>
</reference>
<dbReference type="KEGG" id="dej:AWY79_17420"/>
<keyword evidence="3 5" id="KW-1133">Transmembrane helix</keyword>
<evidence type="ECO:0000256" key="2">
    <source>
        <dbReference type="ARBA" id="ARBA00022692"/>
    </source>
</evidence>
<accession>A0A126QSJ1</accession>
<organism evidence="8 10">
    <name type="scientific">Pseudodesulfovibrio indicus</name>
    <dbReference type="NCBI Taxonomy" id="1716143"/>
    <lineage>
        <taxon>Bacteria</taxon>
        <taxon>Pseudomonadati</taxon>
        <taxon>Thermodesulfobacteriota</taxon>
        <taxon>Desulfovibrionia</taxon>
        <taxon>Desulfovibrionales</taxon>
        <taxon>Desulfovibrionaceae</taxon>
    </lineage>
</organism>
<evidence type="ECO:0000256" key="3">
    <source>
        <dbReference type="ARBA" id="ARBA00022989"/>
    </source>
</evidence>
<reference evidence="7 9" key="1">
    <citation type="journal article" date="2016" name="Front. Microbiol.">
        <title>Genome Sequence of the Piezophilic, Mesophilic Sulfate-Reducing Bacterium Desulfovibrio indicus J2T.</title>
        <authorList>
            <person name="Cao J."/>
            <person name="Maignien L."/>
            <person name="Shao Z."/>
            <person name="Alain K."/>
            <person name="Jebbar M."/>
        </authorList>
    </citation>
    <scope>NUCLEOTIDE SEQUENCE [LARGE SCALE GENOMIC DNA]</scope>
    <source>
        <strain evidence="7 9">J2</strain>
    </source>
</reference>
<evidence type="ECO:0000259" key="6">
    <source>
        <dbReference type="Pfam" id="PF06305"/>
    </source>
</evidence>
<evidence type="ECO:0000256" key="5">
    <source>
        <dbReference type="SAM" id="Phobius"/>
    </source>
</evidence>
<dbReference type="InterPro" id="IPR010445">
    <property type="entry name" value="LapA_dom"/>
</dbReference>
<proteinExistence type="predicted"/>
<dbReference type="RefSeq" id="WP_066806663.1">
    <property type="nucleotide sequence ID" value="NZ_CAUVXY020000010.1"/>
</dbReference>
<dbReference type="Proteomes" id="UP000055611">
    <property type="component" value="Chromosome"/>
</dbReference>
<feature type="transmembrane region" description="Helical" evidence="5">
    <location>
        <begin position="59"/>
        <end position="81"/>
    </location>
</feature>